<evidence type="ECO:0000313" key="3">
    <source>
        <dbReference type="EMBL" id="SEE98653.1"/>
    </source>
</evidence>
<name>A0A1H5NAQ4_PSEDM</name>
<dbReference type="AlphaFoldDB" id="A0A1H5NAQ4"/>
<protein>
    <recommendedName>
        <fullName evidence="5">Lipoprotein</fullName>
    </recommendedName>
</protein>
<evidence type="ECO:0000256" key="1">
    <source>
        <dbReference type="SAM" id="MobiDB-lite"/>
    </source>
</evidence>
<dbReference type="EMBL" id="FNUD01000002">
    <property type="protein sequence ID" value="SEE98653.1"/>
    <property type="molecule type" value="Genomic_DNA"/>
</dbReference>
<proteinExistence type="predicted"/>
<feature type="compositionally biased region" description="Low complexity" evidence="1">
    <location>
        <begin position="49"/>
        <end position="66"/>
    </location>
</feature>
<evidence type="ECO:0000313" key="4">
    <source>
        <dbReference type="Proteomes" id="UP000183613"/>
    </source>
</evidence>
<organism evidence="3 4">
    <name type="scientific">Pseudomonas deceptionensis</name>
    <dbReference type="NCBI Taxonomy" id="882211"/>
    <lineage>
        <taxon>Bacteria</taxon>
        <taxon>Pseudomonadati</taxon>
        <taxon>Pseudomonadota</taxon>
        <taxon>Gammaproteobacteria</taxon>
        <taxon>Pseudomonadales</taxon>
        <taxon>Pseudomonadaceae</taxon>
        <taxon>Pseudomonas</taxon>
    </lineage>
</organism>
<feature type="signal peptide" evidence="2">
    <location>
        <begin position="1"/>
        <end position="21"/>
    </location>
</feature>
<gene>
    <name evidence="3" type="ORF">SAMN04489800_3356</name>
</gene>
<feature type="chain" id="PRO_5010231102" description="Lipoprotein" evidence="2">
    <location>
        <begin position="22"/>
        <end position="120"/>
    </location>
</feature>
<feature type="compositionally biased region" description="Pro residues" evidence="1">
    <location>
        <begin position="103"/>
        <end position="114"/>
    </location>
</feature>
<keyword evidence="4" id="KW-1185">Reference proteome</keyword>
<feature type="region of interest" description="Disordered" evidence="1">
    <location>
        <begin position="43"/>
        <end position="120"/>
    </location>
</feature>
<sequence length="120" mass="12713">MNRAISSFLLLLMGGMLAAQAQAQALPDHQSRAALPAQAERIAQNTPLINTPPANNPIRRINPNSRQGTGDSVPGARAPSTAPIQPRPSIENGQIGNGYPRSQTPPKPAAPPLQPRDEPY</sequence>
<comment type="caution">
    <text evidence="3">The sequence shown here is derived from an EMBL/GenBank/DDBJ whole genome shotgun (WGS) entry which is preliminary data.</text>
</comment>
<keyword evidence="2" id="KW-0732">Signal</keyword>
<evidence type="ECO:0008006" key="5">
    <source>
        <dbReference type="Google" id="ProtNLM"/>
    </source>
</evidence>
<accession>A0A1H5NAQ4</accession>
<reference evidence="3" key="1">
    <citation type="submission" date="2016-10" db="EMBL/GenBank/DDBJ databases">
        <authorList>
            <person name="Varghese N."/>
            <person name="Submissions S."/>
        </authorList>
    </citation>
    <scope>NUCLEOTIDE SEQUENCE [LARGE SCALE GENOMIC DNA]</scope>
    <source>
        <strain evidence="3">LMG 25555</strain>
    </source>
</reference>
<evidence type="ECO:0000256" key="2">
    <source>
        <dbReference type="SAM" id="SignalP"/>
    </source>
</evidence>
<dbReference type="Proteomes" id="UP000183613">
    <property type="component" value="Unassembled WGS sequence"/>
</dbReference>